<evidence type="ECO:0000313" key="2">
    <source>
        <dbReference type="Proteomes" id="UP000285301"/>
    </source>
</evidence>
<dbReference type="Gene3D" id="3.40.720.10">
    <property type="entry name" value="Alkaline Phosphatase, subunit A"/>
    <property type="match status" value="1"/>
</dbReference>
<dbReference type="Gene3D" id="3.30.1360.180">
    <property type="match status" value="1"/>
</dbReference>
<organism evidence="1 2">
    <name type="scientific">Dinothrombium tinctorium</name>
    <dbReference type="NCBI Taxonomy" id="1965070"/>
    <lineage>
        <taxon>Eukaryota</taxon>
        <taxon>Metazoa</taxon>
        <taxon>Ecdysozoa</taxon>
        <taxon>Arthropoda</taxon>
        <taxon>Chelicerata</taxon>
        <taxon>Arachnida</taxon>
        <taxon>Acari</taxon>
        <taxon>Acariformes</taxon>
        <taxon>Trombidiformes</taxon>
        <taxon>Prostigmata</taxon>
        <taxon>Anystina</taxon>
        <taxon>Parasitengona</taxon>
        <taxon>Trombidioidea</taxon>
        <taxon>Trombidiidae</taxon>
        <taxon>Dinothrombium</taxon>
    </lineage>
</organism>
<keyword evidence="2" id="KW-1185">Reference proteome</keyword>
<dbReference type="PANTHER" id="PTHR10151:SF120">
    <property type="entry name" value="BIS(5'-ADENOSYL)-TRIPHOSPHATASE"/>
    <property type="match status" value="1"/>
</dbReference>
<dbReference type="GO" id="GO:0016787">
    <property type="term" value="F:hydrolase activity"/>
    <property type="evidence" value="ECO:0007669"/>
    <property type="project" value="UniProtKB-ARBA"/>
</dbReference>
<dbReference type="AlphaFoldDB" id="A0A3S3Q6K3"/>
<protein>
    <submittedName>
        <fullName evidence="1">Ectonucleotide pyrophosphatase/phosphodiesterase family member 5-like isoform X2</fullName>
    </submittedName>
</protein>
<dbReference type="EMBL" id="NCKU01005633">
    <property type="protein sequence ID" value="RWS04331.1"/>
    <property type="molecule type" value="Genomic_DNA"/>
</dbReference>
<dbReference type="SUPFAM" id="SSF53649">
    <property type="entry name" value="Alkaline phosphatase-like"/>
    <property type="match status" value="1"/>
</dbReference>
<evidence type="ECO:0000313" key="1">
    <source>
        <dbReference type="EMBL" id="RWS04331.1"/>
    </source>
</evidence>
<accession>A0A3S3Q6K3</accession>
<gene>
    <name evidence="1" type="ORF">B4U79_14417</name>
</gene>
<dbReference type="OrthoDB" id="415411at2759"/>
<reference evidence="1 2" key="1">
    <citation type="journal article" date="2018" name="Gigascience">
        <title>Genomes of trombidid mites reveal novel predicted allergens and laterally-transferred genes associated with secondary metabolism.</title>
        <authorList>
            <person name="Dong X."/>
            <person name="Chaisiri K."/>
            <person name="Xia D."/>
            <person name="Armstrong S.D."/>
            <person name="Fang Y."/>
            <person name="Donnelly M.J."/>
            <person name="Kadowaki T."/>
            <person name="McGarry J.W."/>
            <person name="Darby A.C."/>
            <person name="Makepeace B.L."/>
        </authorList>
    </citation>
    <scope>NUCLEOTIDE SEQUENCE [LARGE SCALE GENOMIC DNA]</scope>
    <source>
        <strain evidence="1">UoL-WK</strain>
    </source>
</reference>
<dbReference type="PANTHER" id="PTHR10151">
    <property type="entry name" value="ECTONUCLEOTIDE PYROPHOSPHATASE/PHOSPHODIESTERASE"/>
    <property type="match status" value="1"/>
</dbReference>
<dbReference type="Proteomes" id="UP000285301">
    <property type="component" value="Unassembled WGS sequence"/>
</dbReference>
<comment type="caution">
    <text evidence="1">The sequence shown here is derived from an EMBL/GenBank/DDBJ whole genome shotgun (WGS) entry which is preliminary data.</text>
</comment>
<dbReference type="Pfam" id="PF01663">
    <property type="entry name" value="Phosphodiest"/>
    <property type="match status" value="1"/>
</dbReference>
<dbReference type="STRING" id="1965070.A0A3S3Q6K3"/>
<name>A0A3S3Q6K3_9ACAR</name>
<sequence length="404" mass="47105">MKPIFVLFACIQSIIAVNEHKLILISFDGFRNDYFSEKDTPNLFKFAKNGVWGRNMISTFTTKTFPNHFSIVTGYYQETHGIVNNVIFDPIFNETFSMSSRGNKWWENGLSIPIWVANQMVKNDQYSYVSMWPGSWEEIHGRRPHYSEPYVEKSNFEKRIEKMIAALSRKRKPANLAVMYFDEPDQTSHHYGPFSKETREKIKIVDNLVDFLIKRLEKANLANQANIIILSDHGMAEVAFENMIDLNKIADISCFRVFGSAPVLNILANEGKKELVYEMLKKASIKNHFNVYKREEVPRKYHYSNHRRILDFVIEAHEGYYVDTVIEKWFRGQKAGVHGYNNSLFSMRPLFLASGPAFKKQFIYDNLFENIDLYPLMCKILDLNLAEFPSNGTFNKVKALLKEF</sequence>
<proteinExistence type="predicted"/>
<dbReference type="CDD" id="cd16018">
    <property type="entry name" value="Enpp"/>
    <property type="match status" value="1"/>
</dbReference>
<dbReference type="InterPro" id="IPR002591">
    <property type="entry name" value="Phosphodiest/P_Trfase"/>
</dbReference>
<dbReference type="InterPro" id="IPR017850">
    <property type="entry name" value="Alkaline_phosphatase_core_sf"/>
</dbReference>